<protein>
    <recommendedName>
        <fullName evidence="4">DUF3566 domain-containing protein</fullName>
    </recommendedName>
</protein>
<organism evidence="2 3">
    <name type="scientific">Marine Group III euryarchaeote CG-Epi3</name>
    <dbReference type="NCBI Taxonomy" id="1888997"/>
    <lineage>
        <taxon>Archaea</taxon>
        <taxon>Methanobacteriati</taxon>
        <taxon>Thermoplasmatota</taxon>
        <taxon>Thermoplasmata</taxon>
        <taxon>Candidatus Thermoprofundales</taxon>
    </lineage>
</organism>
<evidence type="ECO:0008006" key="4">
    <source>
        <dbReference type="Google" id="ProtNLM"/>
    </source>
</evidence>
<name>A0A1J5U2U3_9ARCH</name>
<feature type="transmembrane region" description="Helical" evidence="1">
    <location>
        <begin position="48"/>
        <end position="68"/>
    </location>
</feature>
<accession>A0A1J5U2U3</accession>
<reference evidence="2 3" key="1">
    <citation type="submission" date="2016-08" db="EMBL/GenBank/DDBJ databases">
        <title>New Insights into Marine Group III Euryarchaeota, from dark to light.</title>
        <authorList>
            <person name="Haro-Moreno J.M."/>
            <person name="Rodriguez-Valera F."/>
            <person name="Lopez-Garcia P."/>
            <person name="Moreira D."/>
            <person name="Martin-Cuadrado A.B."/>
        </authorList>
    </citation>
    <scope>NUCLEOTIDE SEQUENCE [LARGE SCALE GENOMIC DNA]</scope>
    <source>
        <strain evidence="2">CG-Epi3</strain>
    </source>
</reference>
<feature type="transmembrane region" description="Helical" evidence="1">
    <location>
        <begin position="16"/>
        <end position="36"/>
    </location>
</feature>
<keyword evidence="1" id="KW-0472">Membrane</keyword>
<keyword evidence="1" id="KW-0812">Transmembrane</keyword>
<proteinExistence type="predicted"/>
<dbReference type="EMBL" id="MIYY01000025">
    <property type="protein sequence ID" value="OIR23077.1"/>
    <property type="molecule type" value="Genomic_DNA"/>
</dbReference>
<keyword evidence="1" id="KW-1133">Transmembrane helix</keyword>
<comment type="caution">
    <text evidence="2">The sequence shown here is derived from an EMBL/GenBank/DDBJ whole genome shotgun (WGS) entry which is preliminary data.</text>
</comment>
<dbReference type="AlphaFoldDB" id="A0A1J5U2U3"/>
<gene>
    <name evidence="2" type="ORF">BEU00_01005</name>
</gene>
<sequence>MRTQITRISLYQNAKMLCFIYLPIGVIYSFIGVAFLLMDIEYLKVTGYIFLLAPFWLSLTVVGAHYFVATIYNYLASKIGGFEFEFTEIKD</sequence>
<evidence type="ECO:0000313" key="3">
    <source>
        <dbReference type="Proteomes" id="UP000183138"/>
    </source>
</evidence>
<dbReference type="Proteomes" id="UP000183138">
    <property type="component" value="Unassembled WGS sequence"/>
</dbReference>
<evidence type="ECO:0000256" key="1">
    <source>
        <dbReference type="SAM" id="Phobius"/>
    </source>
</evidence>
<evidence type="ECO:0000313" key="2">
    <source>
        <dbReference type="EMBL" id="OIR23077.1"/>
    </source>
</evidence>